<dbReference type="PANTHER" id="PTHR33406:SF12">
    <property type="entry name" value="BLR2997 PROTEIN"/>
    <property type="match status" value="1"/>
</dbReference>
<organism evidence="8 9">
    <name type="scientific">Fontibacter flavus</name>
    <dbReference type="NCBI Taxonomy" id="654838"/>
    <lineage>
        <taxon>Bacteria</taxon>
        <taxon>Pseudomonadati</taxon>
        <taxon>Bacteroidota</taxon>
        <taxon>Cytophagia</taxon>
        <taxon>Cytophagales</taxon>
        <taxon>Cyclobacteriaceae</taxon>
        <taxon>Fontibacter</taxon>
    </lineage>
</organism>
<protein>
    <submittedName>
        <fullName evidence="8">RND family transporter</fullName>
    </submittedName>
</protein>
<dbReference type="Proteomes" id="UP001589797">
    <property type="component" value="Unassembled WGS sequence"/>
</dbReference>
<feature type="transmembrane region" description="Helical" evidence="6">
    <location>
        <begin position="660"/>
        <end position="681"/>
    </location>
</feature>
<proteinExistence type="predicted"/>
<feature type="transmembrane region" description="Helical" evidence="6">
    <location>
        <begin position="319"/>
        <end position="339"/>
    </location>
</feature>
<keyword evidence="4 6" id="KW-1133">Transmembrane helix</keyword>
<dbReference type="RefSeq" id="WP_382388571.1">
    <property type="nucleotide sequence ID" value="NZ_JBHLWI010000042.1"/>
</dbReference>
<feature type="transmembrane region" description="Helical" evidence="6">
    <location>
        <begin position="222"/>
        <end position="241"/>
    </location>
</feature>
<dbReference type="PANTHER" id="PTHR33406">
    <property type="entry name" value="MEMBRANE PROTEIN MJ1562-RELATED"/>
    <property type="match status" value="1"/>
</dbReference>
<dbReference type="Pfam" id="PF03176">
    <property type="entry name" value="MMPL"/>
    <property type="match status" value="2"/>
</dbReference>
<evidence type="ECO:0000256" key="1">
    <source>
        <dbReference type="ARBA" id="ARBA00004651"/>
    </source>
</evidence>
<feature type="domain" description="SSD" evidence="7">
    <location>
        <begin position="252"/>
        <end position="373"/>
    </location>
</feature>
<feature type="transmembrane region" description="Helical" evidence="6">
    <location>
        <begin position="608"/>
        <end position="627"/>
    </location>
</feature>
<keyword evidence="5 6" id="KW-0472">Membrane</keyword>
<accession>A0ABV6FW79</accession>
<feature type="transmembrane region" description="Helical" evidence="6">
    <location>
        <begin position="634"/>
        <end position="654"/>
    </location>
</feature>
<feature type="transmembrane region" description="Helical" evidence="6">
    <location>
        <begin position="407"/>
        <end position="425"/>
    </location>
</feature>
<feature type="transmembrane region" description="Helical" evidence="6">
    <location>
        <begin position="23"/>
        <end position="45"/>
    </location>
</feature>
<gene>
    <name evidence="8" type="ORF">ACFFIP_15320</name>
</gene>
<feature type="transmembrane region" description="Helical" evidence="6">
    <location>
        <begin position="248"/>
        <end position="269"/>
    </location>
</feature>
<dbReference type="Gene3D" id="1.20.1640.10">
    <property type="entry name" value="Multidrug efflux transporter AcrB transmembrane domain"/>
    <property type="match status" value="2"/>
</dbReference>
<dbReference type="InterPro" id="IPR004869">
    <property type="entry name" value="MMPL_dom"/>
</dbReference>
<evidence type="ECO:0000313" key="9">
    <source>
        <dbReference type="Proteomes" id="UP001589797"/>
    </source>
</evidence>
<evidence type="ECO:0000256" key="2">
    <source>
        <dbReference type="ARBA" id="ARBA00022475"/>
    </source>
</evidence>
<dbReference type="InterPro" id="IPR000731">
    <property type="entry name" value="SSD"/>
</dbReference>
<evidence type="ECO:0000256" key="3">
    <source>
        <dbReference type="ARBA" id="ARBA00022692"/>
    </source>
</evidence>
<feature type="transmembrane region" description="Helical" evidence="6">
    <location>
        <begin position="702"/>
        <end position="726"/>
    </location>
</feature>
<evidence type="ECO:0000259" key="7">
    <source>
        <dbReference type="PROSITE" id="PS50156"/>
    </source>
</evidence>
<feature type="transmembrane region" description="Helical" evidence="6">
    <location>
        <begin position="732"/>
        <end position="760"/>
    </location>
</feature>
<feature type="transmembrane region" description="Helical" evidence="6">
    <location>
        <begin position="281"/>
        <end position="299"/>
    </location>
</feature>
<comment type="caution">
    <text evidence="8">The sequence shown here is derived from an EMBL/GenBank/DDBJ whole genome shotgun (WGS) entry which is preliminary data.</text>
</comment>
<keyword evidence="9" id="KW-1185">Reference proteome</keyword>
<dbReference type="SUPFAM" id="SSF82866">
    <property type="entry name" value="Multidrug efflux transporter AcrB transmembrane domain"/>
    <property type="match status" value="2"/>
</dbReference>
<keyword evidence="2" id="KW-1003">Cell membrane</keyword>
<dbReference type="PROSITE" id="PS50156">
    <property type="entry name" value="SSD"/>
    <property type="match status" value="1"/>
</dbReference>
<dbReference type="EMBL" id="JBHLWI010000042">
    <property type="protein sequence ID" value="MFC0264062.1"/>
    <property type="molecule type" value="Genomic_DNA"/>
</dbReference>
<dbReference type="InterPro" id="IPR050545">
    <property type="entry name" value="Mycobact_MmpL"/>
</dbReference>
<name>A0ABV6FW79_9BACT</name>
<reference evidence="8 9" key="1">
    <citation type="submission" date="2024-09" db="EMBL/GenBank/DDBJ databases">
        <authorList>
            <person name="Sun Q."/>
            <person name="Mori K."/>
        </authorList>
    </citation>
    <scope>NUCLEOTIDE SEQUENCE [LARGE SCALE GENOMIC DNA]</scope>
    <source>
        <strain evidence="8 9">CCM 7650</strain>
    </source>
</reference>
<evidence type="ECO:0000313" key="8">
    <source>
        <dbReference type="EMBL" id="MFC0264062.1"/>
    </source>
</evidence>
<evidence type="ECO:0000256" key="4">
    <source>
        <dbReference type="ARBA" id="ARBA00022989"/>
    </source>
</evidence>
<feature type="transmembrane region" description="Helical" evidence="6">
    <location>
        <begin position="351"/>
        <end position="374"/>
    </location>
</feature>
<keyword evidence="3 6" id="KW-0812">Transmembrane</keyword>
<evidence type="ECO:0000256" key="5">
    <source>
        <dbReference type="ARBA" id="ARBA00023136"/>
    </source>
</evidence>
<comment type="subcellular location">
    <subcellularLocation>
        <location evidence="1">Cell membrane</location>
        <topology evidence="1">Multi-pass membrane protein</topology>
    </subcellularLocation>
</comment>
<evidence type="ECO:0000256" key="6">
    <source>
        <dbReference type="SAM" id="Phobius"/>
    </source>
</evidence>
<sequence length="771" mass="86670">MLKHFAVFAVYFHVQMFDKRKSLINLVLALLLTLAIIVFPPPIIFDYDFESFFPQEDEELAFYQSFREEFGNDNDYLLIALGNNGKTVFERDFLQKANGLQSDLEKLEGVEKIASLLELESPIISPFGVRYRRLLDWSDEEILSRSKENILESQKFKANLISEDGAFILLILQHQQRISKVDGDRLFAQIETLLSASGLPVVYTAGKIKAQGEFVQLMQNEFSFFLGISLILIVLLLLVIFRNVWGVIIPVVVIGIGVIWSIALSLYVGKPLDVMSVMQPTVLSVVGLAGMVHFFNHYLKHLREGFDKTEAIKKSFSELFIAVLLTCMTTAIGFISLYLTSVPSLKYFGLYTGFGVLLMFLSIILITPGLLYLVPGFESDKIGRFTAFWQIWMRKFLIFVLNNKKRIVIGFAVVTVLSGISLGGLKVNGYILDNLPIDHELSKSFSFFDQNFGGSKPLEIALGNGKAAEDLLQREVLLEIDKLEKFVQETFSSAAIISPLTIVKEMNQAQNSGNEKAYRVPSQGQFPRMRPSLNMIMDKMPLKVISDDLQSGRLSTRTEDMGSLLGKDLKMKLEDFVGNQIQQDLLEVRITGTSHLIDISHESVTQQMVKGLGLAFAIVAVIAGFLFRSWRISFFVLLPNIIPLLWMCGVMWLLGIELKLTTAILFTVAFGIAVDDSIHFMSKFRLELGKGKPWLYALKRTFLETGKAIILSTVILVSGFSILMLSEFGVTYYSGLLISLALIFALMADLMLLPILLLFLGNVWKKKKANQ</sequence>